<sequence length="64" mass="6997">MVGGPLQVAADGIKPANCAACGVGRRCRPILPNYSDHQRLIPPNFAQQLGKTELQRKWLRKGSL</sequence>
<dbReference type="EMBL" id="JBHSMJ010000009">
    <property type="protein sequence ID" value="MFC5447889.1"/>
    <property type="molecule type" value="Genomic_DNA"/>
</dbReference>
<evidence type="ECO:0000313" key="1">
    <source>
        <dbReference type="EMBL" id="MFC5447889.1"/>
    </source>
</evidence>
<evidence type="ECO:0000313" key="2">
    <source>
        <dbReference type="Proteomes" id="UP001596044"/>
    </source>
</evidence>
<dbReference type="RefSeq" id="WP_270885877.1">
    <property type="nucleotide sequence ID" value="NZ_JAQFVF010000092.1"/>
</dbReference>
<reference evidence="2" key="1">
    <citation type="journal article" date="2019" name="Int. J. Syst. Evol. Microbiol.">
        <title>The Global Catalogue of Microorganisms (GCM) 10K type strain sequencing project: providing services to taxonomists for standard genome sequencing and annotation.</title>
        <authorList>
            <consortium name="The Broad Institute Genomics Platform"/>
            <consortium name="The Broad Institute Genome Sequencing Center for Infectious Disease"/>
            <person name="Wu L."/>
            <person name="Ma J."/>
        </authorList>
    </citation>
    <scope>NUCLEOTIDE SEQUENCE [LARGE SCALE GENOMIC DNA]</scope>
    <source>
        <strain evidence="2">KACC 11904</strain>
    </source>
</reference>
<gene>
    <name evidence="1" type="ORF">ACFPOG_06440</name>
</gene>
<protein>
    <submittedName>
        <fullName evidence="1">Uncharacterized protein</fullName>
    </submittedName>
</protein>
<accession>A0ABW0K3U8</accession>
<proteinExistence type="predicted"/>
<comment type="caution">
    <text evidence="1">The sequence shown here is derived from an EMBL/GenBank/DDBJ whole genome shotgun (WGS) entry which is preliminary data.</text>
</comment>
<organism evidence="1 2">
    <name type="scientific">Paenibacillus aestuarii</name>
    <dbReference type="NCBI Taxonomy" id="516965"/>
    <lineage>
        <taxon>Bacteria</taxon>
        <taxon>Bacillati</taxon>
        <taxon>Bacillota</taxon>
        <taxon>Bacilli</taxon>
        <taxon>Bacillales</taxon>
        <taxon>Paenibacillaceae</taxon>
        <taxon>Paenibacillus</taxon>
    </lineage>
</organism>
<keyword evidence="2" id="KW-1185">Reference proteome</keyword>
<dbReference type="Proteomes" id="UP001596044">
    <property type="component" value="Unassembled WGS sequence"/>
</dbReference>
<name>A0ABW0K3U8_9BACL</name>